<dbReference type="RefSeq" id="WP_134216201.1">
    <property type="nucleotide sequence ID" value="NZ_QFFZ01000104.1"/>
</dbReference>
<dbReference type="AlphaFoldDB" id="A0A4Y7RBH3"/>
<evidence type="ECO:0000313" key="2">
    <source>
        <dbReference type="Proteomes" id="UP000297597"/>
    </source>
</evidence>
<gene>
    <name evidence="1" type="ORF">Pmgp_03770</name>
</gene>
<organism evidence="1 2">
    <name type="scientific">Pelotomaculum propionicicum</name>
    <dbReference type="NCBI Taxonomy" id="258475"/>
    <lineage>
        <taxon>Bacteria</taxon>
        <taxon>Bacillati</taxon>
        <taxon>Bacillota</taxon>
        <taxon>Clostridia</taxon>
        <taxon>Eubacteriales</taxon>
        <taxon>Desulfotomaculaceae</taxon>
        <taxon>Pelotomaculum</taxon>
    </lineage>
</organism>
<name>A0A4Y7RBH3_9FIRM</name>
<dbReference type="GO" id="GO:0003677">
    <property type="term" value="F:DNA binding"/>
    <property type="evidence" value="ECO:0007669"/>
    <property type="project" value="InterPro"/>
</dbReference>
<dbReference type="Gene3D" id="1.10.260.40">
    <property type="entry name" value="lambda repressor-like DNA-binding domains"/>
    <property type="match status" value="1"/>
</dbReference>
<dbReference type="InterPro" id="IPR010982">
    <property type="entry name" value="Lambda_DNA-bd_dom_sf"/>
</dbReference>
<protein>
    <submittedName>
        <fullName evidence="1">Uncharacterized protein</fullName>
    </submittedName>
</protein>
<comment type="caution">
    <text evidence="1">The sequence shown here is derived from an EMBL/GenBank/DDBJ whole genome shotgun (WGS) entry which is preliminary data.</text>
</comment>
<dbReference type="EMBL" id="QFFZ01000104">
    <property type="protein sequence ID" value="TEB06365.1"/>
    <property type="molecule type" value="Genomic_DNA"/>
</dbReference>
<dbReference type="OrthoDB" id="1863057at2"/>
<evidence type="ECO:0000313" key="1">
    <source>
        <dbReference type="EMBL" id="TEB06365.1"/>
    </source>
</evidence>
<dbReference type="Proteomes" id="UP000297597">
    <property type="component" value="Unassembled WGS sequence"/>
</dbReference>
<reference evidence="1 2" key="1">
    <citation type="journal article" date="2018" name="Environ. Microbiol.">
        <title>Novel energy conservation strategies and behaviour of Pelotomaculum schinkii driving syntrophic propionate catabolism.</title>
        <authorList>
            <person name="Hidalgo-Ahumada C.A.P."/>
            <person name="Nobu M.K."/>
            <person name="Narihiro T."/>
            <person name="Tamaki H."/>
            <person name="Liu W.T."/>
            <person name="Kamagata Y."/>
            <person name="Stams A.J.M."/>
            <person name="Imachi H."/>
            <person name="Sousa D.Z."/>
        </authorList>
    </citation>
    <scope>NUCLEOTIDE SEQUENCE [LARGE SCALE GENOMIC DNA]</scope>
    <source>
        <strain evidence="1 2">MGP</strain>
    </source>
</reference>
<sequence>MAETTGDLLAAAPSLSSIPKKENIARAMLACADKVASCNMAAFARALGVPKNTMHLWCNGNSIPQLDMYLRICYSFGLKLSTLFTSASLISEVAEIKHCSPPIIKKPKSSSRPFPKEQILHSLNVALASNENPPPAMTEVAQRLGYDLRTIRNHFPDLCGRISARYIEYKNQQGRLKIEHLCDEIRQVTFELYAQGINPTRRNVSLRLSKPASCLEEAVRTAHKNALRELGLIKKECKA</sequence>
<accession>A0A4Y7RBH3</accession>
<keyword evidence="2" id="KW-1185">Reference proteome</keyword>
<proteinExistence type="predicted"/>
<dbReference type="SUPFAM" id="SSF47413">
    <property type="entry name" value="lambda repressor-like DNA-binding domains"/>
    <property type="match status" value="1"/>
</dbReference>